<gene>
    <name evidence="3" type="ORF">MIPYR_30035</name>
</gene>
<evidence type="ECO:0000313" key="3">
    <source>
        <dbReference type="EMBL" id="SBS72477.1"/>
    </source>
</evidence>
<dbReference type="RefSeq" id="WP_295575757.1">
    <property type="nucleotide sequence ID" value="NZ_FLQR01000007.1"/>
</dbReference>
<organism evidence="3">
    <name type="scientific">uncultured Microbacterium sp</name>
    <dbReference type="NCBI Taxonomy" id="191216"/>
    <lineage>
        <taxon>Bacteria</taxon>
        <taxon>Bacillati</taxon>
        <taxon>Actinomycetota</taxon>
        <taxon>Actinomycetes</taxon>
        <taxon>Micrococcales</taxon>
        <taxon>Microbacteriaceae</taxon>
        <taxon>Microbacterium</taxon>
        <taxon>environmental samples</taxon>
    </lineage>
</organism>
<name>A0A1Y5P1C4_9MICO</name>
<keyword evidence="1" id="KW-1133">Transmembrane helix</keyword>
<feature type="transmembrane region" description="Helical" evidence="1">
    <location>
        <begin position="57"/>
        <end position="79"/>
    </location>
</feature>
<keyword evidence="3" id="KW-0645">Protease</keyword>
<dbReference type="Pfam" id="PF00768">
    <property type="entry name" value="Peptidase_S11"/>
    <property type="match status" value="1"/>
</dbReference>
<dbReference type="EMBL" id="FLQR01000007">
    <property type="protein sequence ID" value="SBS72477.1"/>
    <property type="molecule type" value="Genomic_DNA"/>
</dbReference>
<accession>A0A1Y5P1C4</accession>
<protein>
    <submittedName>
        <fullName evidence="3">D-alanyl-D-alanine carboxypeptidase</fullName>
    </submittedName>
</protein>
<dbReference type="InterPro" id="IPR012338">
    <property type="entry name" value="Beta-lactam/transpept-like"/>
</dbReference>
<dbReference type="InterPro" id="IPR001967">
    <property type="entry name" value="Peptidase_S11_N"/>
</dbReference>
<evidence type="ECO:0000259" key="2">
    <source>
        <dbReference type="Pfam" id="PF00768"/>
    </source>
</evidence>
<dbReference type="AlphaFoldDB" id="A0A1Y5P1C4"/>
<dbReference type="Gene3D" id="3.40.710.10">
    <property type="entry name" value="DD-peptidase/beta-lactamase superfamily"/>
    <property type="match status" value="1"/>
</dbReference>
<sequence length="454" mass="47948">MTRPPAPPPRRALEWVDEEALAPSPARMDLRAVTAPYAMVSPDLLDRRPRRSPLRAGVLLPIFGTLLLAAAYVATTLLWPLHAVPPVVTATEIEPVSAPLSAPQWPEEGAAAVGVDGMAATISSTTDPVMMASITKLVTALLVLDQQPLAVGDPGPDYAFTMSDRYTYWEFLGRGESALDVPVDGTLTQYQLLQGMLIGSGGNYAERLVSTFWPSDAVFARAARDWLTQHGLSGITVVEPTGIDEDNQASPAAVVALADRALANPVIAEIVDTTAVTLPGAGEVENTNDLLSDPAVTGVKTGGLWNYYNLVAAREVVVGETTVRVYATVLGQPTDALRDEETARLLAAVSDEVAQPAVLPADTVAGVVTTPWGERAEVVTDEAGAVALWNGASAVAEPSFALGAARGEGENVGRLVFRGPVDEDTVALRLAGDIDPPTTWWRLTHPLELFGLVD</sequence>
<keyword evidence="1" id="KW-0472">Membrane</keyword>
<keyword evidence="3" id="KW-0378">Hydrolase</keyword>
<feature type="domain" description="Peptidase S11 D-alanyl-D-alanine carboxypeptidase A N-terminal" evidence="2">
    <location>
        <begin position="126"/>
        <end position="304"/>
    </location>
</feature>
<proteinExistence type="predicted"/>
<dbReference type="SUPFAM" id="SSF56601">
    <property type="entry name" value="beta-lactamase/transpeptidase-like"/>
    <property type="match status" value="1"/>
</dbReference>
<evidence type="ECO:0000256" key="1">
    <source>
        <dbReference type="SAM" id="Phobius"/>
    </source>
</evidence>
<dbReference type="GO" id="GO:0009002">
    <property type="term" value="F:serine-type D-Ala-D-Ala carboxypeptidase activity"/>
    <property type="evidence" value="ECO:0007669"/>
    <property type="project" value="InterPro"/>
</dbReference>
<dbReference type="GO" id="GO:0006508">
    <property type="term" value="P:proteolysis"/>
    <property type="evidence" value="ECO:0007669"/>
    <property type="project" value="InterPro"/>
</dbReference>
<keyword evidence="3" id="KW-0121">Carboxypeptidase</keyword>
<keyword evidence="1" id="KW-0812">Transmembrane</keyword>
<reference evidence="3" key="1">
    <citation type="submission" date="2016-03" db="EMBL/GenBank/DDBJ databases">
        <authorList>
            <person name="Ploux O."/>
        </authorList>
    </citation>
    <scope>NUCLEOTIDE SEQUENCE</scope>
    <source>
        <strain evidence="3">UC1</strain>
    </source>
</reference>